<dbReference type="Proteomes" id="UP000295367">
    <property type="component" value="Unassembled WGS sequence"/>
</dbReference>
<reference evidence="3 4" key="1">
    <citation type="submission" date="2019-03" db="EMBL/GenBank/DDBJ databases">
        <title>Genomic Encyclopedia of Type Strains, Phase IV (KMG-IV): sequencing the most valuable type-strain genomes for metagenomic binning, comparative biology and taxonomic classification.</title>
        <authorList>
            <person name="Goeker M."/>
        </authorList>
    </citation>
    <scope>NUCLEOTIDE SEQUENCE [LARGE SCALE GENOMIC DNA]</scope>
    <source>
        <strain evidence="3 4">DSM 100309</strain>
    </source>
</reference>
<gene>
    <name evidence="3" type="ORF">EDC63_1472</name>
</gene>
<protein>
    <submittedName>
        <fullName evidence="3">Putative secreted protein</fullName>
    </submittedName>
</protein>
<keyword evidence="1" id="KW-0812">Transmembrane</keyword>
<name>A0A4R3XQ03_9PROT</name>
<sequence>MKTTTMLLAATLSVGLLVSSGIANATSITSHFGTTSYDIINFSVSSPGVVEIQYAGGYYNPTFSLFDGSGAHLISSYPSDYLTQSLGTGNYSLLVGVCCDSIDYATNNFIDEPLMLSQTDGYNTGNYWIGGSGTLSGMQAFLDASSYYWLAQGEAYSLNISNNAQISSVPAPAAAWLLGSGLLGLIGVSRRKAA</sequence>
<dbReference type="EMBL" id="SMCO01000047">
    <property type="protein sequence ID" value="TCV78079.1"/>
    <property type="molecule type" value="Genomic_DNA"/>
</dbReference>
<evidence type="ECO:0000313" key="3">
    <source>
        <dbReference type="EMBL" id="TCV78079.1"/>
    </source>
</evidence>
<feature type="signal peptide" evidence="2">
    <location>
        <begin position="1"/>
        <end position="25"/>
    </location>
</feature>
<evidence type="ECO:0000256" key="2">
    <source>
        <dbReference type="SAM" id="SignalP"/>
    </source>
</evidence>
<evidence type="ECO:0000313" key="4">
    <source>
        <dbReference type="Proteomes" id="UP000295367"/>
    </source>
</evidence>
<evidence type="ECO:0000256" key="1">
    <source>
        <dbReference type="SAM" id="Phobius"/>
    </source>
</evidence>
<dbReference type="AlphaFoldDB" id="A0A4R3XQ03"/>
<keyword evidence="2" id="KW-0732">Signal</keyword>
<proteinExistence type="predicted"/>
<keyword evidence="1" id="KW-0472">Membrane</keyword>
<keyword evidence="4" id="KW-1185">Reference proteome</keyword>
<feature type="transmembrane region" description="Helical" evidence="1">
    <location>
        <begin position="169"/>
        <end position="188"/>
    </location>
</feature>
<accession>A0A4R3XQ03</accession>
<feature type="chain" id="PRO_5020663222" evidence="2">
    <location>
        <begin position="26"/>
        <end position="194"/>
    </location>
</feature>
<dbReference type="RefSeq" id="WP_189836522.1">
    <property type="nucleotide sequence ID" value="NZ_BHVT01000048.1"/>
</dbReference>
<comment type="caution">
    <text evidence="3">The sequence shown here is derived from an EMBL/GenBank/DDBJ whole genome shotgun (WGS) entry which is preliminary data.</text>
</comment>
<keyword evidence="1" id="KW-1133">Transmembrane helix</keyword>
<organism evidence="3 4">
    <name type="scientific">Sulfurirhabdus autotrophica</name>
    <dbReference type="NCBI Taxonomy" id="1706046"/>
    <lineage>
        <taxon>Bacteria</taxon>
        <taxon>Pseudomonadati</taxon>
        <taxon>Pseudomonadota</taxon>
        <taxon>Betaproteobacteria</taxon>
        <taxon>Nitrosomonadales</taxon>
        <taxon>Sulfuricellaceae</taxon>
        <taxon>Sulfurirhabdus</taxon>
    </lineage>
</organism>